<gene>
    <name evidence="2" type="ORF">KY290_026153</name>
</gene>
<dbReference type="Proteomes" id="UP000826656">
    <property type="component" value="Unassembled WGS sequence"/>
</dbReference>
<organism evidence="2 3">
    <name type="scientific">Solanum tuberosum</name>
    <name type="common">Potato</name>
    <dbReference type="NCBI Taxonomy" id="4113"/>
    <lineage>
        <taxon>Eukaryota</taxon>
        <taxon>Viridiplantae</taxon>
        <taxon>Streptophyta</taxon>
        <taxon>Embryophyta</taxon>
        <taxon>Tracheophyta</taxon>
        <taxon>Spermatophyta</taxon>
        <taxon>Magnoliopsida</taxon>
        <taxon>eudicotyledons</taxon>
        <taxon>Gunneridae</taxon>
        <taxon>Pentapetalae</taxon>
        <taxon>asterids</taxon>
        <taxon>lamiids</taxon>
        <taxon>Solanales</taxon>
        <taxon>Solanaceae</taxon>
        <taxon>Solanoideae</taxon>
        <taxon>Solaneae</taxon>
        <taxon>Solanum</taxon>
    </lineage>
</organism>
<feature type="compositionally biased region" description="Basic and acidic residues" evidence="1">
    <location>
        <begin position="1"/>
        <end position="17"/>
    </location>
</feature>
<evidence type="ECO:0000256" key="1">
    <source>
        <dbReference type="SAM" id="MobiDB-lite"/>
    </source>
</evidence>
<evidence type="ECO:0000313" key="2">
    <source>
        <dbReference type="EMBL" id="KAH0755883.1"/>
    </source>
</evidence>
<dbReference type="EMBL" id="JAIVGD010000018">
    <property type="protein sequence ID" value="KAH0755883.1"/>
    <property type="molecule type" value="Genomic_DNA"/>
</dbReference>
<evidence type="ECO:0000313" key="3">
    <source>
        <dbReference type="Proteomes" id="UP000826656"/>
    </source>
</evidence>
<sequence>MEEEKLDVSEEMRDETRTLTSGKVVGPPKQDQKELLICEGKKAQTEGVFKGRNNFQRNNNKQIWTATKDMRVFPPNKGKRTHKSLSKDEIKDV</sequence>
<reference evidence="2 3" key="1">
    <citation type="journal article" date="2021" name="bioRxiv">
        <title>Chromosome-scale and haplotype-resolved genome assembly of a tetraploid potato cultivar.</title>
        <authorList>
            <person name="Sun H."/>
            <person name="Jiao W.-B."/>
            <person name="Krause K."/>
            <person name="Campoy J.A."/>
            <person name="Goel M."/>
            <person name="Folz-Donahue K."/>
            <person name="Kukat C."/>
            <person name="Huettel B."/>
            <person name="Schneeberger K."/>
        </authorList>
    </citation>
    <scope>NUCLEOTIDE SEQUENCE [LARGE SCALE GENOMIC DNA]</scope>
    <source>
        <strain evidence="2">SolTubOtavaFocal</strain>
        <tissue evidence="2">Leaves</tissue>
    </source>
</reference>
<keyword evidence="3" id="KW-1185">Reference proteome</keyword>
<accession>A0ABQ7UVN5</accession>
<protein>
    <submittedName>
        <fullName evidence="2">Uncharacterized protein</fullName>
    </submittedName>
</protein>
<feature type="region of interest" description="Disordered" evidence="1">
    <location>
        <begin position="72"/>
        <end position="93"/>
    </location>
</feature>
<feature type="region of interest" description="Disordered" evidence="1">
    <location>
        <begin position="1"/>
        <end position="31"/>
    </location>
</feature>
<name>A0ABQ7UVN5_SOLTU</name>
<proteinExistence type="predicted"/>
<comment type="caution">
    <text evidence="2">The sequence shown here is derived from an EMBL/GenBank/DDBJ whole genome shotgun (WGS) entry which is preliminary data.</text>
</comment>